<evidence type="ECO:0000259" key="7">
    <source>
        <dbReference type="PROSITE" id="PS50198"/>
    </source>
</evidence>
<evidence type="ECO:0000256" key="5">
    <source>
        <dbReference type="RuleBase" id="RU363014"/>
    </source>
</evidence>
<organism evidence="8 9">
    <name type="scientific">Neolentinus lepideus HHB14362 ss-1</name>
    <dbReference type="NCBI Taxonomy" id="1314782"/>
    <lineage>
        <taxon>Eukaryota</taxon>
        <taxon>Fungi</taxon>
        <taxon>Dikarya</taxon>
        <taxon>Basidiomycota</taxon>
        <taxon>Agaricomycotina</taxon>
        <taxon>Agaricomycetes</taxon>
        <taxon>Gloeophyllales</taxon>
        <taxon>Gloeophyllaceae</taxon>
        <taxon>Neolentinus</taxon>
    </lineage>
</organism>
<dbReference type="InterPro" id="IPR051370">
    <property type="entry name" value="PPIase_Pin1"/>
</dbReference>
<dbReference type="InterPro" id="IPR036020">
    <property type="entry name" value="WW_dom_sf"/>
</dbReference>
<dbReference type="PANTHER" id="PTHR10657:SF4">
    <property type="entry name" value="PEPTIDYL-PROLYL CIS-TRANS ISOMERASE-RELATED"/>
    <property type="match status" value="1"/>
</dbReference>
<evidence type="ECO:0000256" key="1">
    <source>
        <dbReference type="ARBA" id="ARBA00000971"/>
    </source>
</evidence>
<dbReference type="STRING" id="1314782.A0A165QP34"/>
<dbReference type="InterPro" id="IPR000297">
    <property type="entry name" value="PPIase_PpiC"/>
</dbReference>
<dbReference type="OrthoDB" id="2530521at2759"/>
<dbReference type="InParanoid" id="A0A165QP34"/>
<comment type="catalytic activity">
    <reaction evidence="1 5">
        <text>[protein]-peptidylproline (omega=180) = [protein]-peptidylproline (omega=0)</text>
        <dbReference type="Rhea" id="RHEA:16237"/>
        <dbReference type="Rhea" id="RHEA-COMP:10747"/>
        <dbReference type="Rhea" id="RHEA-COMP:10748"/>
        <dbReference type="ChEBI" id="CHEBI:83833"/>
        <dbReference type="ChEBI" id="CHEBI:83834"/>
        <dbReference type="EC" id="5.2.1.8"/>
    </reaction>
</comment>
<feature type="domain" description="WW" evidence="6">
    <location>
        <begin position="23"/>
        <end position="57"/>
    </location>
</feature>
<dbReference type="FunCoup" id="A0A165QP34">
    <property type="interactions" value="637"/>
</dbReference>
<dbReference type="PROSITE" id="PS01159">
    <property type="entry name" value="WW_DOMAIN_1"/>
    <property type="match status" value="1"/>
</dbReference>
<dbReference type="EMBL" id="KV425593">
    <property type="protein sequence ID" value="KZT22688.1"/>
    <property type="molecule type" value="Genomic_DNA"/>
</dbReference>
<dbReference type="InterPro" id="IPR023058">
    <property type="entry name" value="PPIase_PpiC_CS"/>
</dbReference>
<dbReference type="SUPFAM" id="SSF51045">
    <property type="entry name" value="WW domain"/>
    <property type="match status" value="1"/>
</dbReference>
<sequence length="193" mass="21007">MAQRAQPQIAVLLILDCHSTTESKADQGWEIRMSNSRGVPYFYNAQKNESRWDRPDGLTDEEIKALPGADYLTGGAASGGAPGQVRASHLLVKHSGSRRPSSWREANITRSKDEAIRILRGYESEISGSAEKFAELASKYSDDNSARNGGDLGWFGRGQMQKPFEDATFALSVGGMSDVISTDSGVHLILRTS</sequence>
<dbReference type="PROSITE" id="PS50020">
    <property type="entry name" value="WW_DOMAIN_2"/>
    <property type="match status" value="1"/>
</dbReference>
<dbReference type="SUPFAM" id="SSF54534">
    <property type="entry name" value="FKBP-like"/>
    <property type="match status" value="1"/>
</dbReference>
<name>A0A165QP34_9AGAM</name>
<dbReference type="Proteomes" id="UP000076761">
    <property type="component" value="Unassembled WGS sequence"/>
</dbReference>
<dbReference type="SMART" id="SM00456">
    <property type="entry name" value="WW"/>
    <property type="match status" value="1"/>
</dbReference>
<dbReference type="GO" id="GO:0080090">
    <property type="term" value="P:regulation of primary metabolic process"/>
    <property type="evidence" value="ECO:0007669"/>
    <property type="project" value="UniProtKB-ARBA"/>
</dbReference>
<dbReference type="Gene3D" id="3.10.50.40">
    <property type="match status" value="1"/>
</dbReference>
<evidence type="ECO:0000256" key="2">
    <source>
        <dbReference type="ARBA" id="ARBA00023110"/>
    </source>
</evidence>
<dbReference type="PANTHER" id="PTHR10657">
    <property type="entry name" value="PEPTIDYL-PROLYL CIS-TRANS ISOMERASE"/>
    <property type="match status" value="1"/>
</dbReference>
<dbReference type="Pfam" id="PF13616">
    <property type="entry name" value="Rotamase_3"/>
    <property type="match status" value="1"/>
</dbReference>
<keyword evidence="2 4" id="KW-0697">Rotamase</keyword>
<reference evidence="8 9" key="1">
    <citation type="journal article" date="2016" name="Mol. Biol. Evol.">
        <title>Comparative Genomics of Early-Diverging Mushroom-Forming Fungi Provides Insights into the Origins of Lignocellulose Decay Capabilities.</title>
        <authorList>
            <person name="Nagy L.G."/>
            <person name="Riley R."/>
            <person name="Tritt A."/>
            <person name="Adam C."/>
            <person name="Daum C."/>
            <person name="Floudas D."/>
            <person name="Sun H."/>
            <person name="Yadav J.S."/>
            <person name="Pangilinan J."/>
            <person name="Larsson K.H."/>
            <person name="Matsuura K."/>
            <person name="Barry K."/>
            <person name="Labutti K."/>
            <person name="Kuo R."/>
            <person name="Ohm R.A."/>
            <person name="Bhattacharya S.S."/>
            <person name="Shirouzu T."/>
            <person name="Yoshinaga Y."/>
            <person name="Martin F.M."/>
            <person name="Grigoriev I.V."/>
            <person name="Hibbett D.S."/>
        </authorList>
    </citation>
    <scope>NUCLEOTIDE SEQUENCE [LARGE SCALE GENOMIC DNA]</scope>
    <source>
        <strain evidence="8 9">HHB14362 ss-1</strain>
    </source>
</reference>
<dbReference type="Gene3D" id="2.20.70.10">
    <property type="match status" value="1"/>
</dbReference>
<dbReference type="Pfam" id="PF00397">
    <property type="entry name" value="WW"/>
    <property type="match status" value="1"/>
</dbReference>
<dbReference type="InterPro" id="IPR046357">
    <property type="entry name" value="PPIase_dom_sf"/>
</dbReference>
<dbReference type="CDD" id="cd00201">
    <property type="entry name" value="WW"/>
    <property type="match status" value="1"/>
</dbReference>
<dbReference type="GO" id="GO:0005634">
    <property type="term" value="C:nucleus"/>
    <property type="evidence" value="ECO:0007669"/>
    <property type="project" value="TreeGrafter"/>
</dbReference>
<feature type="domain" description="PpiC" evidence="7">
    <location>
        <begin position="82"/>
        <end position="193"/>
    </location>
</feature>
<gene>
    <name evidence="8" type="ORF">NEOLEDRAFT_1180763</name>
</gene>
<dbReference type="GO" id="GO:0005829">
    <property type="term" value="C:cytosol"/>
    <property type="evidence" value="ECO:0007669"/>
    <property type="project" value="TreeGrafter"/>
</dbReference>
<dbReference type="PROSITE" id="PS01096">
    <property type="entry name" value="PPIC_PPIASE_1"/>
    <property type="match status" value="1"/>
</dbReference>
<keyword evidence="3 4" id="KW-0413">Isomerase</keyword>
<proteinExistence type="predicted"/>
<dbReference type="GO" id="GO:0003755">
    <property type="term" value="F:peptidyl-prolyl cis-trans isomerase activity"/>
    <property type="evidence" value="ECO:0007669"/>
    <property type="project" value="UniProtKB-UniRule"/>
</dbReference>
<keyword evidence="9" id="KW-1185">Reference proteome</keyword>
<dbReference type="FunFam" id="3.10.50.40:FF:000010">
    <property type="entry name" value="Peptidyl-prolyl cis-trans isomerase Pin1"/>
    <property type="match status" value="1"/>
</dbReference>
<dbReference type="EC" id="5.2.1.8" evidence="5"/>
<dbReference type="InterPro" id="IPR001202">
    <property type="entry name" value="WW_dom"/>
</dbReference>
<evidence type="ECO:0000259" key="6">
    <source>
        <dbReference type="PROSITE" id="PS50020"/>
    </source>
</evidence>
<protein>
    <recommendedName>
        <fullName evidence="5">Peptidyl-prolyl cis-trans isomerase</fullName>
        <ecNumber evidence="5">5.2.1.8</ecNumber>
    </recommendedName>
</protein>
<evidence type="ECO:0000313" key="9">
    <source>
        <dbReference type="Proteomes" id="UP000076761"/>
    </source>
</evidence>
<dbReference type="AlphaFoldDB" id="A0A165QP34"/>
<evidence type="ECO:0000313" key="8">
    <source>
        <dbReference type="EMBL" id="KZT22688.1"/>
    </source>
</evidence>
<dbReference type="PROSITE" id="PS50198">
    <property type="entry name" value="PPIC_PPIASE_2"/>
    <property type="match status" value="1"/>
</dbReference>
<dbReference type="GO" id="GO:0060255">
    <property type="term" value="P:regulation of macromolecule metabolic process"/>
    <property type="evidence" value="ECO:0007669"/>
    <property type="project" value="UniProtKB-ARBA"/>
</dbReference>
<evidence type="ECO:0000256" key="4">
    <source>
        <dbReference type="PROSITE-ProRule" id="PRU00278"/>
    </source>
</evidence>
<accession>A0A165QP34</accession>
<evidence type="ECO:0000256" key="3">
    <source>
        <dbReference type="ARBA" id="ARBA00023235"/>
    </source>
</evidence>